<dbReference type="GO" id="GO:0006313">
    <property type="term" value="P:DNA transposition"/>
    <property type="evidence" value="ECO:0007669"/>
    <property type="project" value="InterPro"/>
</dbReference>
<proteinExistence type="predicted"/>
<dbReference type="InterPro" id="IPR052338">
    <property type="entry name" value="Transposase_5"/>
</dbReference>
<dbReference type="PANTHER" id="PTHR23022">
    <property type="entry name" value="TRANSPOSABLE ELEMENT-RELATED"/>
    <property type="match status" value="1"/>
</dbReference>
<dbReference type="PANTHER" id="PTHR23022:SF135">
    <property type="entry name" value="SI:DKEY-77F5.3"/>
    <property type="match status" value="1"/>
</dbReference>
<dbReference type="InterPro" id="IPR009057">
    <property type="entry name" value="Homeodomain-like_sf"/>
</dbReference>
<dbReference type="Pfam" id="PF01498">
    <property type="entry name" value="HTH_Tnp_Tc3_2"/>
    <property type="match status" value="1"/>
</dbReference>
<dbReference type="SUPFAM" id="SSF46689">
    <property type="entry name" value="Homeodomain-like"/>
    <property type="match status" value="1"/>
</dbReference>
<dbReference type="InterPro" id="IPR036388">
    <property type="entry name" value="WH-like_DNA-bd_sf"/>
</dbReference>
<feature type="chain" id="PRO_5034065280" description="Transposase Tc1-like domain-containing protein" evidence="1">
    <location>
        <begin position="25"/>
        <end position="323"/>
    </location>
</feature>
<dbReference type="Ensembl" id="ENSECRT00000010614.1">
    <property type="protein sequence ID" value="ENSECRP00000010439.1"/>
    <property type="gene ID" value="ENSECRG00000006951.1"/>
</dbReference>
<keyword evidence="1" id="KW-0732">Signal</keyword>
<organism evidence="3 4">
    <name type="scientific">Erpetoichthys calabaricus</name>
    <name type="common">Rope fish</name>
    <name type="synonym">Calamoichthys calabaricus</name>
    <dbReference type="NCBI Taxonomy" id="27687"/>
    <lineage>
        <taxon>Eukaryota</taxon>
        <taxon>Metazoa</taxon>
        <taxon>Chordata</taxon>
        <taxon>Craniata</taxon>
        <taxon>Vertebrata</taxon>
        <taxon>Euteleostomi</taxon>
        <taxon>Actinopterygii</taxon>
        <taxon>Polypteriformes</taxon>
        <taxon>Polypteridae</taxon>
        <taxon>Erpetoichthys</taxon>
    </lineage>
</organism>
<dbReference type="Pfam" id="PF13551">
    <property type="entry name" value="HTH_29"/>
    <property type="match status" value="1"/>
</dbReference>
<dbReference type="GO" id="GO:0015074">
    <property type="term" value="P:DNA integration"/>
    <property type="evidence" value="ECO:0007669"/>
    <property type="project" value="InterPro"/>
</dbReference>
<dbReference type="GeneTree" id="ENSGT01150000286914"/>
<reference evidence="3" key="1">
    <citation type="submission" date="2021-06" db="EMBL/GenBank/DDBJ databases">
        <authorList>
            <consortium name="Wellcome Sanger Institute Data Sharing"/>
        </authorList>
    </citation>
    <scope>NUCLEOTIDE SEQUENCE [LARGE SCALE GENOMIC DNA]</scope>
</reference>
<dbReference type="InterPro" id="IPR036397">
    <property type="entry name" value="RNaseH_sf"/>
</dbReference>
<reference evidence="3" key="2">
    <citation type="submission" date="2025-08" db="UniProtKB">
        <authorList>
            <consortium name="Ensembl"/>
        </authorList>
    </citation>
    <scope>IDENTIFICATION</scope>
</reference>
<accession>A0A8C4S2L1</accession>
<evidence type="ECO:0000256" key="1">
    <source>
        <dbReference type="SAM" id="SignalP"/>
    </source>
</evidence>
<feature type="signal peptide" evidence="1">
    <location>
        <begin position="1"/>
        <end position="24"/>
    </location>
</feature>
<evidence type="ECO:0000313" key="4">
    <source>
        <dbReference type="Proteomes" id="UP000694620"/>
    </source>
</evidence>
<evidence type="ECO:0000259" key="2">
    <source>
        <dbReference type="Pfam" id="PF01498"/>
    </source>
</evidence>
<dbReference type="InterPro" id="IPR002492">
    <property type="entry name" value="Transposase_Tc1-like"/>
</dbReference>
<feature type="domain" description="Transposase Tc1-like" evidence="2">
    <location>
        <begin position="198"/>
        <end position="269"/>
    </location>
</feature>
<dbReference type="Proteomes" id="UP000694620">
    <property type="component" value="Chromosome 9"/>
</dbReference>
<protein>
    <recommendedName>
        <fullName evidence="2">Transposase Tc1-like domain-containing protein</fullName>
    </recommendedName>
</protein>
<dbReference type="GO" id="GO:0003677">
    <property type="term" value="F:DNA binding"/>
    <property type="evidence" value="ECO:0007669"/>
    <property type="project" value="InterPro"/>
</dbReference>
<keyword evidence="4" id="KW-1185">Reference proteome</keyword>
<reference evidence="3" key="3">
    <citation type="submission" date="2025-09" db="UniProtKB">
        <authorList>
            <consortium name="Ensembl"/>
        </authorList>
    </citation>
    <scope>IDENTIFICATION</scope>
</reference>
<sequence length="323" mass="35596">RAPVCVRATLSSSCVCACLSRVCAQLSLSLCLCVCGSISLCLCVCAALSLSLPVCVCGSISAACVCVCSSLSLPVCVRVCVAHSRSLLLAAQEETEHVQTEREPGLFVYRVCGREPRQKFGELFGRKPICTCTETFVNRGSTVVILHQQGLSQTKISKQTGVSRCAVQALLKKHKKTGKVEDRRRSGRPRKLSAADERHITLITLRNRKISSSAISSELAEASGTQVHPSTVRRNLARTGLYGRVAAKNPYLRRGNKAKRLKYARKHRNWGAEKWQQVLWTDESKFEIFGCSRRQFVRRRAGEQYNNECLQATVKHGGASLNV</sequence>
<dbReference type="Gene3D" id="1.10.10.10">
    <property type="entry name" value="Winged helix-like DNA-binding domain superfamily/Winged helix DNA-binding domain"/>
    <property type="match status" value="1"/>
</dbReference>
<evidence type="ECO:0000313" key="3">
    <source>
        <dbReference type="Ensembl" id="ENSECRP00000010439.1"/>
    </source>
</evidence>
<dbReference type="Gene3D" id="3.30.420.10">
    <property type="entry name" value="Ribonuclease H-like superfamily/Ribonuclease H"/>
    <property type="match status" value="1"/>
</dbReference>
<dbReference type="AlphaFoldDB" id="A0A8C4S2L1"/>
<name>A0A8C4S2L1_ERPCA</name>